<organism evidence="2 3">
    <name type="scientific">Fonsecaea pedrosoi CBS 271.37</name>
    <dbReference type="NCBI Taxonomy" id="1442368"/>
    <lineage>
        <taxon>Eukaryota</taxon>
        <taxon>Fungi</taxon>
        <taxon>Dikarya</taxon>
        <taxon>Ascomycota</taxon>
        <taxon>Pezizomycotina</taxon>
        <taxon>Eurotiomycetes</taxon>
        <taxon>Chaetothyriomycetidae</taxon>
        <taxon>Chaetothyriales</taxon>
        <taxon>Herpotrichiellaceae</taxon>
        <taxon>Fonsecaea</taxon>
    </lineage>
</organism>
<dbReference type="OrthoDB" id="4192220at2759"/>
<name>A0A0D2GMX9_9EURO</name>
<dbReference type="STRING" id="1442368.A0A0D2GMX9"/>
<dbReference type="GeneID" id="25304840"/>
<reference evidence="2 3" key="1">
    <citation type="submission" date="2015-01" db="EMBL/GenBank/DDBJ databases">
        <title>The Genome Sequence of Fonsecaea pedrosoi CBS 271.37.</title>
        <authorList>
            <consortium name="The Broad Institute Genomics Platform"/>
            <person name="Cuomo C."/>
            <person name="de Hoog S."/>
            <person name="Gorbushina A."/>
            <person name="Stielow B."/>
            <person name="Teixiera M."/>
            <person name="Abouelleil A."/>
            <person name="Chapman S.B."/>
            <person name="Priest M."/>
            <person name="Young S.K."/>
            <person name="Wortman J."/>
            <person name="Nusbaum C."/>
            <person name="Birren B."/>
        </authorList>
    </citation>
    <scope>NUCLEOTIDE SEQUENCE [LARGE SCALE GENOMIC DNA]</scope>
    <source>
        <strain evidence="2 3">CBS 271.37</strain>
    </source>
</reference>
<sequence>MAHSLPAELMRQVFLCLKVDHCSNPSSTLPQTLGVCKLWRQIGWEVLYTDISVTEFKLAKLAESSPSGRMLTRTLSINISCNDLKYANPCHEALNVASIDSQLNEDAWTAIHTIPRIVQDMVQLESFSLVIPTYPPQNKTRCRAVQSAIPYILKALPNSVKHLEIDTIDACFQYCPPLQPHFCPLLRERMPSLSNLRLRLPRLCGQLFQRCYFEHFHDPEDASRRGIMECTVLINTVNPDVEGTDFREYLTLGRSEGLANDCLVVLVQTAQSAIYNGRCQEPPRLSFFTRRRGASEGPVFSAFNELAVMPTVKTLRYPYREIPDQDGAFLRYRELDGSQGEAWGPWNALTDMFEGQVWVETMEGYRVPSVYLKQNLRFKQSVAKSTLLLKRRRTGAAAKGTLFSKEKAEGRLLLRVQETSRFQPHIVIRESTRKELDQATNADMPNPGHDEGDNENLKDLVTLAPEDEA</sequence>
<keyword evidence="3" id="KW-1185">Reference proteome</keyword>
<dbReference type="AlphaFoldDB" id="A0A0D2GMX9"/>
<accession>A0A0D2GMX9</accession>
<feature type="compositionally biased region" description="Basic and acidic residues" evidence="1">
    <location>
        <begin position="448"/>
        <end position="458"/>
    </location>
</feature>
<proteinExistence type="predicted"/>
<evidence type="ECO:0000313" key="3">
    <source>
        <dbReference type="Proteomes" id="UP000053029"/>
    </source>
</evidence>
<dbReference type="Proteomes" id="UP000053029">
    <property type="component" value="Unassembled WGS sequence"/>
</dbReference>
<evidence type="ECO:0008006" key="4">
    <source>
        <dbReference type="Google" id="ProtNLM"/>
    </source>
</evidence>
<dbReference type="EMBL" id="KN846971">
    <property type="protein sequence ID" value="KIW82323.1"/>
    <property type="molecule type" value="Genomic_DNA"/>
</dbReference>
<evidence type="ECO:0000256" key="1">
    <source>
        <dbReference type="SAM" id="MobiDB-lite"/>
    </source>
</evidence>
<protein>
    <recommendedName>
        <fullName evidence="4">F-box domain-containing protein</fullName>
    </recommendedName>
</protein>
<evidence type="ECO:0000313" key="2">
    <source>
        <dbReference type="EMBL" id="KIW82323.1"/>
    </source>
</evidence>
<gene>
    <name evidence="2" type="ORF">Z517_05350</name>
</gene>
<dbReference type="VEuPathDB" id="FungiDB:Z517_05350"/>
<feature type="region of interest" description="Disordered" evidence="1">
    <location>
        <begin position="430"/>
        <end position="469"/>
    </location>
</feature>
<dbReference type="HOGENOM" id="CLU_512866_0_0_1"/>
<dbReference type="RefSeq" id="XP_013286131.1">
    <property type="nucleotide sequence ID" value="XM_013430677.1"/>
</dbReference>